<protein>
    <submittedName>
        <fullName evidence="1">Uncharacterized protein</fullName>
    </submittedName>
</protein>
<comment type="caution">
    <text evidence="1">The sequence shown here is derived from an EMBL/GenBank/DDBJ whole genome shotgun (WGS) entry which is preliminary data.</text>
</comment>
<gene>
    <name evidence="1" type="ORF">PCOR1329_LOCUS53821</name>
</gene>
<evidence type="ECO:0000313" key="2">
    <source>
        <dbReference type="Proteomes" id="UP001189429"/>
    </source>
</evidence>
<proteinExistence type="predicted"/>
<keyword evidence="2" id="KW-1185">Reference proteome</keyword>
<dbReference type="EMBL" id="CAUYUJ010016565">
    <property type="protein sequence ID" value="CAK0866711.1"/>
    <property type="molecule type" value="Genomic_DNA"/>
</dbReference>
<dbReference type="Proteomes" id="UP001189429">
    <property type="component" value="Unassembled WGS sequence"/>
</dbReference>
<sequence length="207" mass="21457">MEDYLRARWEALALPVGAPEGRAVAAMRLALMAQGFEEAAVAALEALPPQDRDVLAAELARTGLQAQFARAPAEVREQPLGPALLVYYGPALIQTAGREHLGAALRVLAAVFRAARELFPLDGAPQAAQSTAVIRIDALKALTPAEVAAGGPWLLQRTSLGDAIVSKLSGLGHAGDVSAAGLAMATIPLPWAGSNLLESENQTLSGL</sequence>
<organism evidence="1 2">
    <name type="scientific">Prorocentrum cordatum</name>
    <dbReference type="NCBI Taxonomy" id="2364126"/>
    <lineage>
        <taxon>Eukaryota</taxon>
        <taxon>Sar</taxon>
        <taxon>Alveolata</taxon>
        <taxon>Dinophyceae</taxon>
        <taxon>Prorocentrales</taxon>
        <taxon>Prorocentraceae</taxon>
        <taxon>Prorocentrum</taxon>
    </lineage>
</organism>
<name>A0ABN9V1V5_9DINO</name>
<accession>A0ABN9V1V5</accession>
<reference evidence="1" key="1">
    <citation type="submission" date="2023-10" db="EMBL/GenBank/DDBJ databases">
        <authorList>
            <person name="Chen Y."/>
            <person name="Shah S."/>
            <person name="Dougan E. K."/>
            <person name="Thang M."/>
            <person name="Chan C."/>
        </authorList>
    </citation>
    <scope>NUCLEOTIDE SEQUENCE [LARGE SCALE GENOMIC DNA]</scope>
</reference>
<evidence type="ECO:0000313" key="1">
    <source>
        <dbReference type="EMBL" id="CAK0866711.1"/>
    </source>
</evidence>